<evidence type="ECO:0000313" key="2">
    <source>
        <dbReference type="EMBL" id="GAD78881.1"/>
    </source>
</evidence>
<dbReference type="OrthoDB" id="935695at2"/>
<dbReference type="AlphaFoldDB" id="U3AG48"/>
<keyword evidence="3" id="KW-1185">Reference proteome</keyword>
<reference evidence="2 3" key="1">
    <citation type="submission" date="2013-09" db="EMBL/GenBank/DDBJ databases">
        <title>Whole genome shotgun sequence of Vibrio ezurae NBRC 102218.</title>
        <authorList>
            <person name="Yoshida I."/>
            <person name="Hosoyama A."/>
            <person name="Numata M."/>
            <person name="Hashimoto M."/>
            <person name="Hosoyama Y."/>
            <person name="Tsuchikane K."/>
            <person name="Noguchi M."/>
            <person name="Hirakata S."/>
            <person name="Ichikawa N."/>
            <person name="Ohji S."/>
            <person name="Yamazoe A."/>
            <person name="Fujita N."/>
        </authorList>
    </citation>
    <scope>NUCLEOTIDE SEQUENCE [LARGE SCALE GENOMIC DNA]</scope>
    <source>
        <strain evidence="2 3">NBRC 102218</strain>
    </source>
</reference>
<protein>
    <recommendedName>
        <fullName evidence="4">Metallopeptidase DUF4344</fullName>
    </recommendedName>
</protein>
<name>U3AG48_9VIBR</name>
<organism evidence="2 3">
    <name type="scientific">Vibrio ezurae NBRC 102218</name>
    <dbReference type="NCBI Taxonomy" id="1219080"/>
    <lineage>
        <taxon>Bacteria</taxon>
        <taxon>Pseudomonadati</taxon>
        <taxon>Pseudomonadota</taxon>
        <taxon>Gammaproteobacteria</taxon>
        <taxon>Vibrionales</taxon>
        <taxon>Vibrionaceae</taxon>
        <taxon>Vibrio</taxon>
    </lineage>
</organism>
<dbReference type="InterPro" id="IPR025644">
    <property type="entry name" value="DUF4344"/>
</dbReference>
<feature type="signal peptide" evidence="1">
    <location>
        <begin position="1"/>
        <end position="18"/>
    </location>
</feature>
<dbReference type="RefSeq" id="WP_021712592.1">
    <property type="nucleotide sequence ID" value="NZ_BATM01000007.1"/>
</dbReference>
<keyword evidence="1" id="KW-0732">Signal</keyword>
<dbReference type="Proteomes" id="UP000016562">
    <property type="component" value="Unassembled WGS sequence"/>
</dbReference>
<dbReference type="Pfam" id="PF14247">
    <property type="entry name" value="DUF4344"/>
    <property type="match status" value="1"/>
</dbReference>
<accession>U3AG48</accession>
<gene>
    <name evidence="2" type="ORF">VEZ01S_07_00580</name>
</gene>
<feature type="chain" id="PRO_5004639318" description="Metallopeptidase DUF4344" evidence="1">
    <location>
        <begin position="19"/>
        <end position="249"/>
    </location>
</feature>
<proteinExistence type="predicted"/>
<evidence type="ECO:0008006" key="4">
    <source>
        <dbReference type="Google" id="ProtNLM"/>
    </source>
</evidence>
<dbReference type="EMBL" id="BATM01000007">
    <property type="protein sequence ID" value="GAD78881.1"/>
    <property type="molecule type" value="Genomic_DNA"/>
</dbReference>
<comment type="caution">
    <text evidence="2">The sequence shown here is derived from an EMBL/GenBank/DDBJ whole genome shotgun (WGS) entry which is preliminary data.</text>
</comment>
<evidence type="ECO:0000256" key="1">
    <source>
        <dbReference type="SAM" id="SignalP"/>
    </source>
</evidence>
<dbReference type="eggNOG" id="COG2856">
    <property type="taxonomic scope" value="Bacteria"/>
</dbReference>
<evidence type="ECO:0000313" key="3">
    <source>
        <dbReference type="Proteomes" id="UP000016562"/>
    </source>
</evidence>
<sequence>MLRMALLGGLIVSASVFASESVELRYQLPKGKDEKAAYTFIVQSGVNQQFIELLEEVLPFQQSMTLIYGGDEEAHYDPNLHTVFIPYTFVVEAQHYFSQHRPQQEVKQGVLDTLMHTLFHEAGHAFVADAEVPILGREEDAVDNLATIIMLEYLEDGAQATINAADMFRYESEAGGEYYDFGEYSGEHSFDLQRYFSTLCLVYGSDPKAYADLLNEVEDDYLPEQKQTCEETYGQLSINWHRYLNADKN</sequence>
<dbReference type="STRING" id="1219080.VEZ01S_07_00580"/>